<sequence>MLWRAMNEFLRMMVVGGRPVVLLFCDRTLVSLYSGDAYQFVRATPDETEALKMRNALPKIDSDELRRMPKCLVIKNSTKR</sequence>
<accession>A0A0G4GU42</accession>
<organism evidence="1">
    <name type="scientific">Chromera velia CCMP2878</name>
    <dbReference type="NCBI Taxonomy" id="1169474"/>
    <lineage>
        <taxon>Eukaryota</taxon>
        <taxon>Sar</taxon>
        <taxon>Alveolata</taxon>
        <taxon>Colpodellida</taxon>
        <taxon>Chromeraceae</taxon>
        <taxon>Chromera</taxon>
    </lineage>
</organism>
<reference evidence="1" key="1">
    <citation type="submission" date="2014-11" db="EMBL/GenBank/DDBJ databases">
        <authorList>
            <person name="Otto D Thomas"/>
            <person name="Naeem Raeece"/>
        </authorList>
    </citation>
    <scope>NUCLEOTIDE SEQUENCE</scope>
</reference>
<evidence type="ECO:0000313" key="1">
    <source>
        <dbReference type="EMBL" id="CEM34142.1"/>
    </source>
</evidence>
<dbReference type="AlphaFoldDB" id="A0A0G4GU42"/>
<proteinExistence type="predicted"/>
<gene>
    <name evidence="1" type="ORF">Cvel_23360</name>
</gene>
<name>A0A0G4GU42_9ALVE</name>
<dbReference type="EMBL" id="CDMZ01001544">
    <property type="protein sequence ID" value="CEM34142.1"/>
    <property type="molecule type" value="Genomic_DNA"/>
</dbReference>
<protein>
    <submittedName>
        <fullName evidence="1">Uncharacterized protein</fullName>
    </submittedName>
</protein>
<dbReference type="VEuPathDB" id="CryptoDB:Cvel_23360"/>